<dbReference type="GO" id="GO:0005886">
    <property type="term" value="C:plasma membrane"/>
    <property type="evidence" value="ECO:0007669"/>
    <property type="project" value="TreeGrafter"/>
</dbReference>
<dbReference type="EMBL" id="JARKHS020013441">
    <property type="protein sequence ID" value="KAK8775993.1"/>
    <property type="molecule type" value="Genomic_DNA"/>
</dbReference>
<comment type="caution">
    <text evidence="3">The sequence shown here is derived from an EMBL/GenBank/DDBJ whole genome shotgun (WGS) entry which is preliminary data.</text>
</comment>
<dbReference type="InterPro" id="IPR008753">
    <property type="entry name" value="Peptidase_M13_N"/>
</dbReference>
<dbReference type="InterPro" id="IPR000718">
    <property type="entry name" value="Peptidase_M13"/>
</dbReference>
<feature type="domain" description="Peptidase M13 N-terminal" evidence="2">
    <location>
        <begin position="21"/>
        <end position="351"/>
    </location>
</feature>
<dbReference type="Gene3D" id="1.10.1380.10">
    <property type="entry name" value="Neutral endopeptidase , domain2"/>
    <property type="match status" value="1"/>
</dbReference>
<organism evidence="3 4">
    <name type="scientific">Amblyomma americanum</name>
    <name type="common">Lone star tick</name>
    <dbReference type="NCBI Taxonomy" id="6943"/>
    <lineage>
        <taxon>Eukaryota</taxon>
        <taxon>Metazoa</taxon>
        <taxon>Ecdysozoa</taxon>
        <taxon>Arthropoda</taxon>
        <taxon>Chelicerata</taxon>
        <taxon>Arachnida</taxon>
        <taxon>Acari</taxon>
        <taxon>Parasitiformes</taxon>
        <taxon>Ixodida</taxon>
        <taxon>Ixodoidea</taxon>
        <taxon>Ixodidae</taxon>
        <taxon>Amblyomminae</taxon>
        <taxon>Amblyomma</taxon>
    </lineage>
</organism>
<dbReference type="Proteomes" id="UP001321473">
    <property type="component" value="Unassembled WGS sequence"/>
</dbReference>
<dbReference type="Gene3D" id="3.40.390.10">
    <property type="entry name" value="Collagenase (Catalytic Domain)"/>
    <property type="match status" value="2"/>
</dbReference>
<name>A0AAQ4ENF6_AMBAM</name>
<gene>
    <name evidence="3" type="ORF">V5799_030657</name>
</gene>
<dbReference type="PROSITE" id="PS51885">
    <property type="entry name" value="NEPRILYSIN"/>
    <property type="match status" value="1"/>
</dbReference>
<dbReference type="GO" id="GO:0004222">
    <property type="term" value="F:metalloendopeptidase activity"/>
    <property type="evidence" value="ECO:0007669"/>
    <property type="project" value="InterPro"/>
</dbReference>
<dbReference type="AlphaFoldDB" id="A0AAQ4ENF6"/>
<reference evidence="3 4" key="1">
    <citation type="journal article" date="2023" name="Arcadia Sci">
        <title>De novo assembly of a long-read Amblyomma americanum tick genome.</title>
        <authorList>
            <person name="Chou S."/>
            <person name="Poskanzer K.E."/>
            <person name="Rollins M."/>
            <person name="Thuy-Boun P.S."/>
        </authorList>
    </citation>
    <scope>NUCLEOTIDE SEQUENCE [LARGE SCALE GENOMIC DNA]</scope>
    <source>
        <strain evidence="3">F_SG_1</strain>
        <tissue evidence="3">Salivary glands</tissue>
    </source>
</reference>
<comment type="similarity">
    <text evidence="1">Belongs to the peptidase M13 family.</text>
</comment>
<evidence type="ECO:0000256" key="1">
    <source>
        <dbReference type="ARBA" id="ARBA00007357"/>
    </source>
</evidence>
<evidence type="ECO:0000259" key="2">
    <source>
        <dbReference type="Pfam" id="PF05649"/>
    </source>
</evidence>
<protein>
    <recommendedName>
        <fullName evidence="2">Peptidase M13 N-terminal domain-containing protein</fullName>
    </recommendedName>
</protein>
<dbReference type="Pfam" id="PF05649">
    <property type="entry name" value="Peptidase_M13_N"/>
    <property type="match status" value="1"/>
</dbReference>
<keyword evidence="4" id="KW-1185">Reference proteome</keyword>
<dbReference type="SUPFAM" id="SSF55486">
    <property type="entry name" value="Metalloproteases ('zincins'), catalytic domain"/>
    <property type="match status" value="1"/>
</dbReference>
<dbReference type="PANTHER" id="PTHR11733">
    <property type="entry name" value="ZINC METALLOPROTEASE FAMILY M13 NEPRILYSIN-RELATED"/>
    <property type="match status" value="1"/>
</dbReference>
<dbReference type="InterPro" id="IPR042089">
    <property type="entry name" value="Peptidase_M13_dom_2"/>
</dbReference>
<evidence type="ECO:0000313" key="3">
    <source>
        <dbReference type="EMBL" id="KAK8775993.1"/>
    </source>
</evidence>
<accession>A0AAQ4ENF6</accession>
<dbReference type="InterPro" id="IPR024079">
    <property type="entry name" value="MetalloPept_cat_dom_sf"/>
</dbReference>
<sequence>MCALGNRHQQRAPHRSRSANPCTNFGHFVCAGWKHHHSEQSVRAFYYKNALETLMRAARYLRVPPSHQNAKQQAAALLATCDSVKNGERNEIDIVKRYLAEAGVVWPQRASNPDVLNTILYLDIELNWAAFVRVRERRERGRSVVSITVAQSFHVIRESSSRLSGEGKRSYFDTLYQHYSGRESSDAAFEEILEAEKVTARLSSLLGKAEWEPINEATMFPSVREWREALRMRMPTMLPDVTFDTNRARFFTHFFDIWRQQGERKMHMGVSWNAVQYAALSASRQLLMNNYGKTPEKGFEFRKFCLIMIYQHMGDLVFAGFDQAVFFERARDDVMNLVYAVRRSFTDRLAKRQALAQKLDMTTQWSSVESVFSVLEHHRYFDYNAPAPGFPDMNRTHFVPNWRKVAKAWRSGAFVKGQLTAKDILSYNFFSVDWLNGDFVLSPFALSFPLYDMELTAALKYGGLGSEVALASAVILLDRYMQHGRNDSETGAALRRTVACVERSRRGLPEARHNVLAELASLEALVDAFQAADGSDHRELEGFGDYTATQMFFIAWCFMRCGVEDDPCSLALRNVRRFSQAFHCPRHTLLNPASTCEVL</sequence>
<evidence type="ECO:0000313" key="4">
    <source>
        <dbReference type="Proteomes" id="UP001321473"/>
    </source>
</evidence>
<proteinExistence type="inferred from homology"/>
<dbReference type="PANTHER" id="PTHR11733:SF241">
    <property type="entry name" value="GH26575P-RELATED"/>
    <property type="match status" value="1"/>
</dbReference>
<dbReference type="GO" id="GO:0016485">
    <property type="term" value="P:protein processing"/>
    <property type="evidence" value="ECO:0007669"/>
    <property type="project" value="TreeGrafter"/>
</dbReference>